<name>A0A2M7ARG3_9BACT</name>
<gene>
    <name evidence="1" type="ORF">COS78_03470</name>
</gene>
<proteinExistence type="predicted"/>
<dbReference type="AlphaFoldDB" id="A0A2M7ARG3"/>
<evidence type="ECO:0000313" key="2">
    <source>
        <dbReference type="Proteomes" id="UP000231407"/>
    </source>
</evidence>
<evidence type="ECO:0000313" key="1">
    <source>
        <dbReference type="EMBL" id="PIU73202.1"/>
    </source>
</evidence>
<comment type="caution">
    <text evidence="1">The sequence shown here is derived from an EMBL/GenBank/DDBJ whole genome shotgun (WGS) entry which is preliminary data.</text>
</comment>
<sequence>MIYKNIKLDELKSILSDGRFVYGALPDIDEILKIIIQKTENKEKIKIFYGETYDLLGITIDSIKYYFFLSQLTGKLQELGAEVEATILVADKAATLNKSSQDKTEELEKEGIRRMEYCQRLKKFLKLPINFVLMSDFFVHNKMAEKIERVKRVADGEREIKELLAKTVLQNRLKQEEKTGFRYGLEEIATGMEFDIKIGPPREKYYDEAAEIISQKLGEKSLNSVYLKPTYPLGQNFAFSLTHPEIEEFGLTPYKAGSNQMQDFRIIIGKTSVEEMKKLIDKTYIPTDPKLPNPISDLDFIAQMAGKTIETLLVELNKI</sequence>
<reference evidence="2" key="1">
    <citation type="submission" date="2017-09" db="EMBL/GenBank/DDBJ databases">
        <title>Depth-based differentiation of microbial function through sediment-hosted aquifers and enrichment of novel symbionts in the deep terrestrial subsurface.</title>
        <authorList>
            <person name="Probst A.J."/>
            <person name="Ladd B."/>
            <person name="Jarett J.K."/>
            <person name="Geller-Mcgrath D.E."/>
            <person name="Sieber C.M.K."/>
            <person name="Emerson J.B."/>
            <person name="Anantharaman K."/>
            <person name="Thomas B.C."/>
            <person name="Malmstrom R."/>
            <person name="Stieglmeier M."/>
            <person name="Klingl A."/>
            <person name="Woyke T."/>
            <person name="Ryan C.M."/>
            <person name="Banfield J.F."/>
        </authorList>
    </citation>
    <scope>NUCLEOTIDE SEQUENCE [LARGE SCALE GENOMIC DNA]</scope>
</reference>
<dbReference type="Proteomes" id="UP000231407">
    <property type="component" value="Unassembled WGS sequence"/>
</dbReference>
<accession>A0A2M7ARG3</accession>
<organism evidence="1 2">
    <name type="scientific">Candidatus Shapirobacteria bacterium CG06_land_8_20_14_3_00_40_12</name>
    <dbReference type="NCBI Taxonomy" id="1974881"/>
    <lineage>
        <taxon>Bacteria</taxon>
        <taxon>Candidatus Shapironibacteriota</taxon>
    </lineage>
</organism>
<dbReference type="EMBL" id="PEWA01000049">
    <property type="protein sequence ID" value="PIU73202.1"/>
    <property type="molecule type" value="Genomic_DNA"/>
</dbReference>
<protein>
    <submittedName>
        <fullName evidence="1">Uncharacterized protein</fullName>
    </submittedName>
</protein>